<evidence type="ECO:0000313" key="2">
    <source>
        <dbReference type="Proteomes" id="UP000185596"/>
    </source>
</evidence>
<dbReference type="STRING" id="1912961.BU204_11790"/>
<dbReference type="RefSeq" id="WP_075125672.1">
    <property type="nucleotide sequence ID" value="NZ_MSIE01000018.1"/>
</dbReference>
<proteinExistence type="predicted"/>
<protein>
    <submittedName>
        <fullName evidence="1">Uncharacterized protein</fullName>
    </submittedName>
</protein>
<evidence type="ECO:0000313" key="1">
    <source>
        <dbReference type="EMBL" id="OLF17297.1"/>
    </source>
</evidence>
<gene>
    <name evidence="1" type="ORF">BU204_11790</name>
</gene>
<organism evidence="1 2">
    <name type="scientific">Actinophytocola xanthii</name>
    <dbReference type="NCBI Taxonomy" id="1912961"/>
    <lineage>
        <taxon>Bacteria</taxon>
        <taxon>Bacillati</taxon>
        <taxon>Actinomycetota</taxon>
        <taxon>Actinomycetes</taxon>
        <taxon>Pseudonocardiales</taxon>
        <taxon>Pseudonocardiaceae</taxon>
    </lineage>
</organism>
<dbReference type="EMBL" id="MSIE01000018">
    <property type="protein sequence ID" value="OLF17297.1"/>
    <property type="molecule type" value="Genomic_DNA"/>
</dbReference>
<reference evidence="1 2" key="1">
    <citation type="submission" date="2016-12" db="EMBL/GenBank/DDBJ databases">
        <title>The draft genome sequence of Actinophytocola sp. 11-183.</title>
        <authorList>
            <person name="Wang W."/>
            <person name="Yuan L."/>
        </authorList>
    </citation>
    <scope>NUCLEOTIDE SEQUENCE [LARGE SCALE GENOMIC DNA]</scope>
    <source>
        <strain evidence="1 2">11-183</strain>
    </source>
</reference>
<dbReference type="Proteomes" id="UP000185596">
    <property type="component" value="Unassembled WGS sequence"/>
</dbReference>
<keyword evidence="2" id="KW-1185">Reference proteome</keyword>
<comment type="caution">
    <text evidence="1">The sequence shown here is derived from an EMBL/GenBank/DDBJ whole genome shotgun (WGS) entry which is preliminary data.</text>
</comment>
<name>A0A1Q8CSK0_9PSEU</name>
<dbReference type="AlphaFoldDB" id="A0A1Q8CSK0"/>
<sequence length="75" mass="8231">MHTERTLVTRALLAFCVLGAVSAAIPLVALLLLVLLVLAGLGGIRWLIWAWHTTRFETPEPVHRVPAPAVRREVA</sequence>
<accession>A0A1Q8CSK0</accession>